<feature type="region of interest" description="Disordered" evidence="1">
    <location>
        <begin position="27"/>
        <end position="64"/>
    </location>
</feature>
<evidence type="ECO:0000313" key="2">
    <source>
        <dbReference type="EMBL" id="RAO74330.1"/>
    </source>
</evidence>
<feature type="region of interest" description="Disordered" evidence="1">
    <location>
        <begin position="199"/>
        <end position="303"/>
    </location>
</feature>
<feature type="compositionally biased region" description="Pro residues" evidence="1">
    <location>
        <begin position="95"/>
        <end position="106"/>
    </location>
</feature>
<proteinExistence type="predicted"/>
<dbReference type="AlphaFoldDB" id="A0A364LET3"/>
<dbReference type="RefSeq" id="XP_040738844.1">
    <property type="nucleotide sequence ID" value="XM_040872962.1"/>
</dbReference>
<evidence type="ECO:0000256" key="1">
    <source>
        <dbReference type="SAM" id="MobiDB-lite"/>
    </source>
</evidence>
<sequence>MGRLFRLIKVLPFQHDDRSILLTRTAPLDDNDVPHTSEPPAHTIRPVEINSSSAPQPADTLGHEANLPTIDATSEIGSMSRLFDRNVDDDVQGPPQTPPHASPPVPSYYQDRYNDGTLSRDMLSAQNIPSIEAGSNTVVADHHMEQVDPYEHGYSSSSMVGATPDLAQTSDPIERNFDSCQNSQRLGCFTSPEWITDQDSPSYSSLAASPGMGRSPSTVSTSDCNQSSHDTGESMPAERSLAGTAGVESYPTPLSYPSHTPKLANRVPKRKPRKATRKKAIREDRDVSASTLSTLERGNPSPSNEIYSPQMCLLRCLVSKAYQVTNGETLRGVDKLDDGTLRTIYETGDRIVRGTCAILNDWSEWLIREFQPVLLPPYRSLSTVEKCVAASRILVEPKDGSHGKSIARRLAQVLLYIFVAVYEKELGNMFYRNGRTPMAMAHDFIMERVAWNRNRLVDSKNYGKRWWRLGSGIGIITILTCAPDSVMGDMENRTYTDDFLKLLINYVRIAYPNAVAHFQSLDPIFHSLFANASFATNASVRPDGLHLEFNPLSERVQWFNTEKAMEAATERLLRVFT</sequence>
<protein>
    <submittedName>
        <fullName evidence="2">Uncharacterized protein</fullName>
    </submittedName>
</protein>
<keyword evidence="3" id="KW-1185">Reference proteome</keyword>
<comment type="caution">
    <text evidence="2">The sequence shown here is derived from an EMBL/GenBank/DDBJ whole genome shotgun (WGS) entry which is preliminary data.</text>
</comment>
<accession>A0A364LET3</accession>
<evidence type="ECO:0000313" key="3">
    <source>
        <dbReference type="Proteomes" id="UP000249363"/>
    </source>
</evidence>
<dbReference type="OrthoDB" id="4227478at2759"/>
<feature type="region of interest" description="Disordered" evidence="1">
    <location>
        <begin position="85"/>
        <end position="115"/>
    </location>
</feature>
<feature type="compositionally biased region" description="Polar residues" evidence="1">
    <location>
        <begin position="288"/>
        <end position="303"/>
    </location>
</feature>
<dbReference type="Proteomes" id="UP000249363">
    <property type="component" value="Unassembled WGS sequence"/>
</dbReference>
<gene>
    <name evidence="2" type="ORF">BHQ10_010342</name>
</gene>
<dbReference type="STRING" id="1196081.A0A364LET3"/>
<name>A0A364LET3_TALAM</name>
<organism evidence="2 3">
    <name type="scientific">Talaromyces amestolkiae</name>
    <dbReference type="NCBI Taxonomy" id="1196081"/>
    <lineage>
        <taxon>Eukaryota</taxon>
        <taxon>Fungi</taxon>
        <taxon>Dikarya</taxon>
        <taxon>Ascomycota</taxon>
        <taxon>Pezizomycotina</taxon>
        <taxon>Eurotiomycetes</taxon>
        <taxon>Eurotiomycetidae</taxon>
        <taxon>Eurotiales</taxon>
        <taxon>Trichocomaceae</taxon>
        <taxon>Talaromyces</taxon>
        <taxon>Talaromyces sect. Talaromyces</taxon>
    </lineage>
</organism>
<dbReference type="GeneID" id="63799556"/>
<dbReference type="EMBL" id="MIKG01000035">
    <property type="protein sequence ID" value="RAO74330.1"/>
    <property type="molecule type" value="Genomic_DNA"/>
</dbReference>
<feature type="compositionally biased region" description="Basic residues" evidence="1">
    <location>
        <begin position="267"/>
        <end position="280"/>
    </location>
</feature>
<feature type="compositionally biased region" description="Polar residues" evidence="1">
    <location>
        <begin position="215"/>
        <end position="229"/>
    </location>
</feature>
<reference evidence="2 3" key="1">
    <citation type="journal article" date="2017" name="Biotechnol. Biofuels">
        <title>Differential beta-glucosidase expression as a function of carbon source availability in Talaromyces amestolkiae: a genomic and proteomic approach.</title>
        <authorList>
            <person name="de Eugenio L.I."/>
            <person name="Mendez-Liter J.A."/>
            <person name="Nieto-Dominguez M."/>
            <person name="Alonso L."/>
            <person name="Gil-Munoz J."/>
            <person name="Barriuso J."/>
            <person name="Prieto A."/>
            <person name="Martinez M.J."/>
        </authorList>
    </citation>
    <scope>NUCLEOTIDE SEQUENCE [LARGE SCALE GENOMIC DNA]</scope>
    <source>
        <strain evidence="2 3">CIB</strain>
    </source>
</reference>